<sequence length="47" mass="5166">MSKNGIRSMVISVVIGLLFWAVAYKPMVGVISWLIMLASPLVSRLFA</sequence>
<evidence type="ECO:0000313" key="2">
    <source>
        <dbReference type="EMBL" id="TCQ76239.1"/>
    </source>
</evidence>
<proteinExistence type="predicted"/>
<keyword evidence="1" id="KW-0472">Membrane</keyword>
<feature type="transmembrane region" description="Helical" evidence="1">
    <location>
        <begin position="7"/>
        <end position="24"/>
    </location>
</feature>
<reference evidence="2 3" key="1">
    <citation type="submission" date="2019-03" db="EMBL/GenBank/DDBJ databases">
        <title>Genomic analyses of the natural microbiome of Caenorhabditis elegans.</title>
        <authorList>
            <person name="Samuel B."/>
        </authorList>
    </citation>
    <scope>NUCLEOTIDE SEQUENCE [LARGE SCALE GENOMIC DNA]</scope>
    <source>
        <strain evidence="2 3">JUb54</strain>
    </source>
</reference>
<evidence type="ECO:0000256" key="1">
    <source>
        <dbReference type="SAM" id="Phobius"/>
    </source>
</evidence>
<name>A0ABD7QP40_RAOOR</name>
<protein>
    <recommendedName>
        <fullName evidence="4">AI-2E family transporter</fullName>
    </recommendedName>
</protein>
<comment type="caution">
    <text evidence="2">The sequence shown here is derived from an EMBL/GenBank/DDBJ whole genome shotgun (WGS) entry which is preliminary data.</text>
</comment>
<evidence type="ECO:0000313" key="3">
    <source>
        <dbReference type="Proteomes" id="UP000295263"/>
    </source>
</evidence>
<keyword evidence="1" id="KW-0812">Transmembrane</keyword>
<gene>
    <name evidence="2" type="ORF">EC841_10148</name>
</gene>
<dbReference type="AlphaFoldDB" id="A0ABD7QP40"/>
<accession>A0ABD7QP40</accession>
<organism evidence="2 3">
    <name type="scientific">Raoultella ornithinolytica</name>
    <name type="common">Klebsiella ornithinolytica</name>
    <dbReference type="NCBI Taxonomy" id="54291"/>
    <lineage>
        <taxon>Bacteria</taxon>
        <taxon>Pseudomonadati</taxon>
        <taxon>Pseudomonadota</taxon>
        <taxon>Gammaproteobacteria</taxon>
        <taxon>Enterobacterales</taxon>
        <taxon>Enterobacteriaceae</taxon>
        <taxon>Klebsiella/Raoultella group</taxon>
        <taxon>Raoultella</taxon>
    </lineage>
</organism>
<dbReference type="RefSeq" id="WP_155397514.1">
    <property type="nucleotide sequence ID" value="NZ_CP010557.1"/>
</dbReference>
<dbReference type="EMBL" id="SLYQ01000001">
    <property type="protein sequence ID" value="TCQ76239.1"/>
    <property type="molecule type" value="Genomic_DNA"/>
</dbReference>
<dbReference type="Proteomes" id="UP000295263">
    <property type="component" value="Unassembled WGS sequence"/>
</dbReference>
<evidence type="ECO:0008006" key="4">
    <source>
        <dbReference type="Google" id="ProtNLM"/>
    </source>
</evidence>
<keyword evidence="1" id="KW-1133">Transmembrane helix</keyword>